<evidence type="ECO:0000313" key="1">
    <source>
        <dbReference type="EMBL" id="KTR95365.1"/>
    </source>
</evidence>
<reference evidence="1 2" key="1">
    <citation type="journal article" date="2016" name="Front. Microbiol.">
        <title>Genomic Resource of Rice Seed Associated Bacteria.</title>
        <authorList>
            <person name="Midha S."/>
            <person name="Bansal K."/>
            <person name="Sharma S."/>
            <person name="Kumar N."/>
            <person name="Patil P.P."/>
            <person name="Chaudhry V."/>
            <person name="Patil P.B."/>
        </authorList>
    </citation>
    <scope>NUCLEOTIDE SEQUENCE [LARGE SCALE GENOMIC DNA]</scope>
    <source>
        <strain evidence="1 2">NS220</strain>
    </source>
</reference>
<dbReference type="RefSeq" id="WP_058623185.1">
    <property type="nucleotide sequence ID" value="NZ_LDRT01000033.1"/>
</dbReference>
<evidence type="ECO:0000313" key="2">
    <source>
        <dbReference type="Proteomes" id="UP000075025"/>
    </source>
</evidence>
<dbReference type="AlphaFoldDB" id="A0A147EYS2"/>
<dbReference type="PATRIC" id="fig|2033.6.peg.2186"/>
<dbReference type="EMBL" id="LDRT01000033">
    <property type="protein sequence ID" value="KTR95365.1"/>
    <property type="molecule type" value="Genomic_DNA"/>
</dbReference>
<proteinExistence type="predicted"/>
<protein>
    <submittedName>
        <fullName evidence="1">Uncharacterized protein</fullName>
    </submittedName>
</protein>
<comment type="caution">
    <text evidence="1">The sequence shown here is derived from an EMBL/GenBank/DDBJ whole genome shotgun (WGS) entry which is preliminary data.</text>
</comment>
<name>A0A147EYS2_MICTE</name>
<gene>
    <name evidence="1" type="ORF">NS220_06060</name>
</gene>
<dbReference type="OrthoDB" id="5066907at2"/>
<accession>A0A147EYS2</accession>
<sequence>MPIAGYTTTVDASKTANEITGMLAKRGAARVTTDYDQQGNATGLSFELRTEVGVRAFALPIRAEGVLATLKRDRAEKRYLTLHQAERVAWRLVRDWLRAQLALIDAGSVSLDEIFFPWMVAPSGGTMHALFVEQQKAIGS</sequence>
<dbReference type="Proteomes" id="UP000075025">
    <property type="component" value="Unassembled WGS sequence"/>
</dbReference>
<organism evidence="1 2">
    <name type="scientific">Microbacterium testaceum</name>
    <name type="common">Aureobacterium testaceum</name>
    <name type="synonym">Brevibacterium testaceum</name>
    <dbReference type="NCBI Taxonomy" id="2033"/>
    <lineage>
        <taxon>Bacteria</taxon>
        <taxon>Bacillati</taxon>
        <taxon>Actinomycetota</taxon>
        <taxon>Actinomycetes</taxon>
        <taxon>Micrococcales</taxon>
        <taxon>Microbacteriaceae</taxon>
        <taxon>Microbacterium</taxon>
    </lineage>
</organism>